<dbReference type="EMBL" id="CP000542">
    <property type="protein sequence ID" value="ABM60339.1"/>
    <property type="molecule type" value="Genomic_DNA"/>
</dbReference>
<protein>
    <submittedName>
        <fullName evidence="1">Uncharacterized protein</fullName>
    </submittedName>
</protein>
<dbReference type="GeneID" id="76462929"/>
<reference evidence="2" key="1">
    <citation type="submission" date="2006-12" db="EMBL/GenBank/DDBJ databases">
        <title>Complete sequence of chromosome 1 of Verminephrobacter eiseniae EF01-2.</title>
        <authorList>
            <person name="Copeland A."/>
            <person name="Lucas S."/>
            <person name="Lapidus A."/>
            <person name="Barry K."/>
            <person name="Detter J.C."/>
            <person name="Glavina del Rio T."/>
            <person name="Dalin E."/>
            <person name="Tice H."/>
            <person name="Pitluck S."/>
            <person name="Chertkov O."/>
            <person name="Brettin T."/>
            <person name="Bruce D."/>
            <person name="Han C."/>
            <person name="Tapia R."/>
            <person name="Gilna P."/>
            <person name="Schmutz J."/>
            <person name="Larimer F."/>
            <person name="Land M."/>
            <person name="Hauser L."/>
            <person name="Kyrpides N."/>
            <person name="Kim E."/>
            <person name="Stahl D."/>
            <person name="Richardson P."/>
        </authorList>
    </citation>
    <scope>NUCLEOTIDE SEQUENCE [LARGE SCALE GENOMIC DNA]</scope>
    <source>
        <strain evidence="2">EF01-2</strain>
    </source>
</reference>
<name>A1WRT2_VEREI</name>
<organism evidence="1 2">
    <name type="scientific">Verminephrobacter eiseniae (strain EF01-2)</name>
    <dbReference type="NCBI Taxonomy" id="391735"/>
    <lineage>
        <taxon>Bacteria</taxon>
        <taxon>Pseudomonadati</taxon>
        <taxon>Pseudomonadota</taxon>
        <taxon>Betaproteobacteria</taxon>
        <taxon>Burkholderiales</taxon>
        <taxon>Comamonadaceae</taxon>
        <taxon>Verminephrobacter</taxon>
    </lineage>
</organism>
<dbReference type="AlphaFoldDB" id="A1WRT2"/>
<keyword evidence="2" id="KW-1185">Reference proteome</keyword>
<evidence type="ECO:0000313" key="1">
    <source>
        <dbReference type="EMBL" id="ABM60339.1"/>
    </source>
</evidence>
<dbReference type="RefSeq" id="WP_011812322.1">
    <property type="nucleotide sequence ID" value="NC_008786.1"/>
</dbReference>
<dbReference type="Proteomes" id="UP000000374">
    <property type="component" value="Chromosome"/>
</dbReference>
<dbReference type="eggNOG" id="COG0662">
    <property type="taxonomic scope" value="Bacteria"/>
</dbReference>
<dbReference type="HOGENOM" id="CLU_2557351_0_0_4"/>
<dbReference type="KEGG" id="vei:Veis_4642"/>
<proteinExistence type="predicted"/>
<gene>
    <name evidence="1" type="ordered locus">Veis_4642</name>
</gene>
<accession>A1WRT2</accession>
<dbReference type="STRING" id="391735.Veis_4642"/>
<sequence>MTSSCNRSSSQWPTEIEVECTRSPELNYEPATEVGLVRCLEHGFPTPLARWHCHEEYELHLALALVAPVRHHAETLSAISLK</sequence>
<evidence type="ECO:0000313" key="2">
    <source>
        <dbReference type="Proteomes" id="UP000000374"/>
    </source>
</evidence>